<evidence type="ECO:0000313" key="2">
    <source>
        <dbReference type="EMBL" id="GFY50976.1"/>
    </source>
</evidence>
<name>A0A8X6XDI5_9ARAC</name>
<keyword evidence="4" id="KW-1185">Reference proteome</keyword>
<feature type="compositionally biased region" description="Polar residues" evidence="1">
    <location>
        <begin position="121"/>
        <end position="130"/>
    </location>
</feature>
<dbReference type="AlphaFoldDB" id="A0A8X6XDI5"/>
<protein>
    <submittedName>
        <fullName evidence="2">Uncharacterized protein</fullName>
    </submittedName>
</protein>
<evidence type="ECO:0000313" key="3">
    <source>
        <dbReference type="EMBL" id="GFY59313.1"/>
    </source>
</evidence>
<organism evidence="2 4">
    <name type="scientific">Trichonephila inaurata madagascariensis</name>
    <dbReference type="NCBI Taxonomy" id="2747483"/>
    <lineage>
        <taxon>Eukaryota</taxon>
        <taxon>Metazoa</taxon>
        <taxon>Ecdysozoa</taxon>
        <taxon>Arthropoda</taxon>
        <taxon>Chelicerata</taxon>
        <taxon>Arachnida</taxon>
        <taxon>Araneae</taxon>
        <taxon>Araneomorphae</taxon>
        <taxon>Entelegynae</taxon>
        <taxon>Araneoidea</taxon>
        <taxon>Nephilidae</taxon>
        <taxon>Trichonephila</taxon>
        <taxon>Trichonephila inaurata</taxon>
    </lineage>
</organism>
<feature type="region of interest" description="Disordered" evidence="1">
    <location>
        <begin position="89"/>
        <end position="142"/>
    </location>
</feature>
<reference evidence="2" key="1">
    <citation type="submission" date="2020-08" db="EMBL/GenBank/DDBJ databases">
        <title>Multicomponent nature underlies the extraordinary mechanical properties of spider dragline silk.</title>
        <authorList>
            <person name="Kono N."/>
            <person name="Nakamura H."/>
            <person name="Mori M."/>
            <person name="Yoshida Y."/>
            <person name="Ohtoshi R."/>
            <person name="Malay A.D."/>
            <person name="Moran D.A.P."/>
            <person name="Tomita M."/>
            <person name="Numata K."/>
            <person name="Arakawa K."/>
        </authorList>
    </citation>
    <scope>NUCLEOTIDE SEQUENCE</scope>
</reference>
<dbReference type="EMBL" id="BMAV01007833">
    <property type="protein sequence ID" value="GFY50976.1"/>
    <property type="molecule type" value="Genomic_DNA"/>
</dbReference>
<evidence type="ECO:0000256" key="1">
    <source>
        <dbReference type="SAM" id="MobiDB-lite"/>
    </source>
</evidence>
<gene>
    <name evidence="2" type="ORF">TNIN_136031</name>
    <name evidence="3" type="ORF">TNIN_315141</name>
</gene>
<dbReference type="EMBL" id="BMAV01012561">
    <property type="protein sequence ID" value="GFY59313.1"/>
    <property type="molecule type" value="Genomic_DNA"/>
</dbReference>
<accession>A0A8X6XDI5</accession>
<dbReference type="Proteomes" id="UP000886998">
    <property type="component" value="Unassembled WGS sequence"/>
</dbReference>
<proteinExistence type="predicted"/>
<sequence>MPNERIRSDDVRRIWSLSARSFLHSPTGHERSKVDALLASLPLKATRTPSLGLAMFGAPISQEKSQANQHSKIIYEFTSSDRTSHAILPPFTHVESHNPTPPRPASTPPMDKDSIMDLTLPPSTNTSRPKTPQDTHCRRPRN</sequence>
<comment type="caution">
    <text evidence="2">The sequence shown here is derived from an EMBL/GenBank/DDBJ whole genome shotgun (WGS) entry which is preliminary data.</text>
</comment>
<evidence type="ECO:0000313" key="4">
    <source>
        <dbReference type="Proteomes" id="UP000886998"/>
    </source>
</evidence>
<feature type="compositionally biased region" description="Basic and acidic residues" evidence="1">
    <location>
        <begin position="131"/>
        <end position="142"/>
    </location>
</feature>